<dbReference type="EMBL" id="AMZH03001352">
    <property type="protein sequence ID" value="RRT79620.1"/>
    <property type="molecule type" value="Genomic_DNA"/>
</dbReference>
<evidence type="ECO:0000313" key="2">
    <source>
        <dbReference type="EMBL" id="RRT79620.1"/>
    </source>
</evidence>
<sequence>MAMKYLITGGAACAIPGTASSSSNPVGVLASSILGSSSKAQVGKAGGGGEGELDHHVVGATIGGTGEDEVEGGGDEDAREEEERLGDHCVPSIGLVDAHPPEAGLEAPELVVNTREAAWVRWQQQLGVAGGRFHNDASSRY</sequence>
<name>A0A427ATR1_ENSVE</name>
<gene>
    <name evidence="2" type="ORF">B296_00004396</name>
</gene>
<evidence type="ECO:0000313" key="3">
    <source>
        <dbReference type="Proteomes" id="UP000287651"/>
    </source>
</evidence>
<feature type="compositionally biased region" description="Acidic residues" evidence="1">
    <location>
        <begin position="66"/>
        <end position="80"/>
    </location>
</feature>
<evidence type="ECO:0000256" key="1">
    <source>
        <dbReference type="SAM" id="MobiDB-lite"/>
    </source>
</evidence>
<proteinExistence type="predicted"/>
<feature type="region of interest" description="Disordered" evidence="1">
    <location>
        <begin position="61"/>
        <end position="83"/>
    </location>
</feature>
<accession>A0A427ATR1</accession>
<reference evidence="2 3" key="1">
    <citation type="journal article" date="2014" name="Agronomy (Basel)">
        <title>A Draft Genome Sequence for Ensete ventricosum, the Drought-Tolerant Tree Against Hunger.</title>
        <authorList>
            <person name="Harrison J."/>
            <person name="Moore K.A."/>
            <person name="Paszkiewicz K."/>
            <person name="Jones T."/>
            <person name="Grant M."/>
            <person name="Ambacheew D."/>
            <person name="Muzemil S."/>
            <person name="Studholme D.J."/>
        </authorList>
    </citation>
    <scope>NUCLEOTIDE SEQUENCE [LARGE SCALE GENOMIC DNA]</scope>
</reference>
<dbReference type="Proteomes" id="UP000287651">
    <property type="component" value="Unassembled WGS sequence"/>
</dbReference>
<protein>
    <submittedName>
        <fullName evidence="2">Uncharacterized protein</fullName>
    </submittedName>
</protein>
<comment type="caution">
    <text evidence="2">The sequence shown here is derived from an EMBL/GenBank/DDBJ whole genome shotgun (WGS) entry which is preliminary data.</text>
</comment>
<organism evidence="2 3">
    <name type="scientific">Ensete ventricosum</name>
    <name type="common">Abyssinian banana</name>
    <name type="synonym">Musa ensete</name>
    <dbReference type="NCBI Taxonomy" id="4639"/>
    <lineage>
        <taxon>Eukaryota</taxon>
        <taxon>Viridiplantae</taxon>
        <taxon>Streptophyta</taxon>
        <taxon>Embryophyta</taxon>
        <taxon>Tracheophyta</taxon>
        <taxon>Spermatophyta</taxon>
        <taxon>Magnoliopsida</taxon>
        <taxon>Liliopsida</taxon>
        <taxon>Zingiberales</taxon>
        <taxon>Musaceae</taxon>
        <taxon>Ensete</taxon>
    </lineage>
</organism>
<dbReference type="AlphaFoldDB" id="A0A427ATR1"/>